<keyword evidence="7" id="KW-0378">Hydrolase</keyword>
<keyword evidence="8" id="KW-0472">Membrane</keyword>
<feature type="signal peptide" evidence="13">
    <location>
        <begin position="1"/>
        <end position="24"/>
    </location>
</feature>
<evidence type="ECO:0000256" key="4">
    <source>
        <dbReference type="ARBA" id="ARBA00022622"/>
    </source>
</evidence>
<comment type="caution">
    <text evidence="15">The sequence shown here is derived from an EMBL/GenBank/DDBJ whole genome shotgun (WGS) entry which is preliminary data.</text>
</comment>
<feature type="domain" description="NodB homology" evidence="14">
    <location>
        <begin position="66"/>
        <end position="251"/>
    </location>
</feature>
<dbReference type="PROSITE" id="PS51677">
    <property type="entry name" value="NODB"/>
    <property type="match status" value="1"/>
</dbReference>
<dbReference type="PANTHER" id="PTHR46471:SF2">
    <property type="entry name" value="CHITIN DEACETYLASE-RELATED"/>
    <property type="match status" value="1"/>
</dbReference>
<feature type="region of interest" description="Disordered" evidence="12">
    <location>
        <begin position="35"/>
        <end position="54"/>
    </location>
</feature>
<keyword evidence="10" id="KW-0449">Lipoprotein</keyword>
<comment type="cofactor">
    <cofactor evidence="1">
        <name>Co(2+)</name>
        <dbReference type="ChEBI" id="CHEBI:48828"/>
    </cofactor>
</comment>
<reference evidence="15 16" key="1">
    <citation type="submission" date="2019-12" db="EMBL/GenBank/DDBJ databases">
        <authorList>
            <person name="Floudas D."/>
            <person name="Bentzer J."/>
            <person name="Ahren D."/>
            <person name="Johansson T."/>
            <person name="Persson P."/>
            <person name="Tunlid A."/>
        </authorList>
    </citation>
    <scope>NUCLEOTIDE SEQUENCE [LARGE SCALE GENOMIC DNA]</scope>
    <source>
        <strain evidence="15 16">CBS 102.39</strain>
    </source>
</reference>
<dbReference type="GO" id="GO:0016810">
    <property type="term" value="F:hydrolase activity, acting on carbon-nitrogen (but not peptide) bonds"/>
    <property type="evidence" value="ECO:0007669"/>
    <property type="project" value="InterPro"/>
</dbReference>
<dbReference type="GO" id="GO:0098552">
    <property type="term" value="C:side of membrane"/>
    <property type="evidence" value="ECO:0007669"/>
    <property type="project" value="UniProtKB-KW"/>
</dbReference>
<protein>
    <recommendedName>
        <fullName evidence="14">NodB homology domain-containing protein</fullName>
    </recommendedName>
</protein>
<dbReference type="AlphaFoldDB" id="A0A8H4QRZ6"/>
<comment type="subcellular location">
    <subcellularLocation>
        <location evidence="2">Cell membrane</location>
        <topology evidence="2">Lipid-anchor</topology>
        <topology evidence="2">GPI-anchor</topology>
    </subcellularLocation>
</comment>
<keyword evidence="6 13" id="KW-0732">Signal</keyword>
<dbReference type="CDD" id="cd10951">
    <property type="entry name" value="CE4_ClCDA_like"/>
    <property type="match status" value="1"/>
</dbReference>
<evidence type="ECO:0000256" key="12">
    <source>
        <dbReference type="SAM" id="MobiDB-lite"/>
    </source>
</evidence>
<evidence type="ECO:0000259" key="14">
    <source>
        <dbReference type="PROSITE" id="PS51677"/>
    </source>
</evidence>
<evidence type="ECO:0000256" key="9">
    <source>
        <dbReference type="ARBA" id="ARBA00023277"/>
    </source>
</evidence>
<keyword evidence="5" id="KW-0479">Metal-binding</keyword>
<evidence type="ECO:0000313" key="15">
    <source>
        <dbReference type="EMBL" id="KAF4615786.1"/>
    </source>
</evidence>
<evidence type="ECO:0000256" key="13">
    <source>
        <dbReference type="SAM" id="SignalP"/>
    </source>
</evidence>
<gene>
    <name evidence="15" type="ORF">D9613_012390</name>
</gene>
<proteinExistence type="predicted"/>
<keyword evidence="4" id="KW-0336">GPI-anchor</keyword>
<dbReference type="GO" id="GO:0046872">
    <property type="term" value="F:metal ion binding"/>
    <property type="evidence" value="ECO:0007669"/>
    <property type="project" value="UniProtKB-KW"/>
</dbReference>
<accession>A0A8H4QRZ6</accession>
<dbReference type="SUPFAM" id="SSF88713">
    <property type="entry name" value="Glycoside hydrolase/deacetylase"/>
    <property type="match status" value="1"/>
</dbReference>
<evidence type="ECO:0000256" key="1">
    <source>
        <dbReference type="ARBA" id="ARBA00001941"/>
    </source>
</evidence>
<evidence type="ECO:0000256" key="6">
    <source>
        <dbReference type="ARBA" id="ARBA00022729"/>
    </source>
</evidence>
<name>A0A8H4QRZ6_9AGAR</name>
<evidence type="ECO:0000313" key="16">
    <source>
        <dbReference type="Proteomes" id="UP000521872"/>
    </source>
</evidence>
<evidence type="ECO:0000256" key="11">
    <source>
        <dbReference type="ARBA" id="ARBA00023316"/>
    </source>
</evidence>
<dbReference type="InterPro" id="IPR011330">
    <property type="entry name" value="Glyco_hydro/deAcase_b/a-brl"/>
</dbReference>
<organism evidence="15 16">
    <name type="scientific">Agrocybe pediades</name>
    <dbReference type="NCBI Taxonomy" id="84607"/>
    <lineage>
        <taxon>Eukaryota</taxon>
        <taxon>Fungi</taxon>
        <taxon>Dikarya</taxon>
        <taxon>Basidiomycota</taxon>
        <taxon>Agaricomycotina</taxon>
        <taxon>Agaricomycetes</taxon>
        <taxon>Agaricomycetidae</taxon>
        <taxon>Agaricales</taxon>
        <taxon>Agaricineae</taxon>
        <taxon>Strophariaceae</taxon>
        <taxon>Agrocybe</taxon>
    </lineage>
</organism>
<keyword evidence="16" id="KW-1185">Reference proteome</keyword>
<dbReference type="GO" id="GO:0005975">
    <property type="term" value="P:carbohydrate metabolic process"/>
    <property type="evidence" value="ECO:0007669"/>
    <property type="project" value="InterPro"/>
</dbReference>
<evidence type="ECO:0000256" key="2">
    <source>
        <dbReference type="ARBA" id="ARBA00004609"/>
    </source>
</evidence>
<dbReference type="InterPro" id="IPR002509">
    <property type="entry name" value="NODB_dom"/>
</dbReference>
<dbReference type="EMBL" id="JAACJL010000033">
    <property type="protein sequence ID" value="KAF4615786.1"/>
    <property type="molecule type" value="Genomic_DNA"/>
</dbReference>
<dbReference type="PANTHER" id="PTHR46471">
    <property type="entry name" value="CHITIN DEACETYLASE"/>
    <property type="match status" value="1"/>
</dbReference>
<dbReference type="Pfam" id="PF01522">
    <property type="entry name" value="Polysacc_deac_1"/>
    <property type="match status" value="1"/>
</dbReference>
<dbReference type="GO" id="GO:0005886">
    <property type="term" value="C:plasma membrane"/>
    <property type="evidence" value="ECO:0007669"/>
    <property type="project" value="UniProtKB-SubCell"/>
</dbReference>
<keyword evidence="3" id="KW-1003">Cell membrane</keyword>
<evidence type="ECO:0000256" key="3">
    <source>
        <dbReference type="ARBA" id="ARBA00022475"/>
    </source>
</evidence>
<keyword evidence="9" id="KW-0119">Carbohydrate metabolism</keyword>
<evidence type="ECO:0000256" key="7">
    <source>
        <dbReference type="ARBA" id="ARBA00022801"/>
    </source>
</evidence>
<feature type="compositionally biased region" description="Gly residues" evidence="12">
    <location>
        <begin position="43"/>
        <end position="54"/>
    </location>
</feature>
<keyword evidence="4" id="KW-0325">Glycoprotein</keyword>
<evidence type="ECO:0000256" key="5">
    <source>
        <dbReference type="ARBA" id="ARBA00022723"/>
    </source>
</evidence>
<feature type="chain" id="PRO_5033988050" description="NodB homology domain-containing protein" evidence="13">
    <location>
        <begin position="25"/>
        <end position="281"/>
    </location>
</feature>
<sequence>MFNSNSLRTSILVSFLLFSSLVQAAVPDENLVRRWDNGEGEGGDASGASAGGGGKAQVITKCSVSGTVALTFDDGPYNYLNDAVDELKKAGAKATFFFNGNNWGCIYDDANVQRVKYAYDNGFQIASHTWAHKDLKSLSREDLTSEFTRTQDAIEKITGVKVAYTRPPYGNYNDLVLQVAYEQGQTLVNWDFDSGDSVGVAASDQKARYDKIVQEHPETILSLEHEVHDTSIYDVLPYAIQKLQKTGYKLVTLAECLGTQPYHNETSSAKGKGKDDTWTCS</sequence>
<keyword evidence="11" id="KW-0961">Cell wall biogenesis/degradation</keyword>
<dbReference type="Gene3D" id="3.20.20.370">
    <property type="entry name" value="Glycoside hydrolase/deacetylase"/>
    <property type="match status" value="1"/>
</dbReference>
<evidence type="ECO:0000256" key="8">
    <source>
        <dbReference type="ARBA" id="ARBA00023136"/>
    </source>
</evidence>
<evidence type="ECO:0000256" key="10">
    <source>
        <dbReference type="ARBA" id="ARBA00023288"/>
    </source>
</evidence>
<dbReference type="GO" id="GO:0071555">
    <property type="term" value="P:cell wall organization"/>
    <property type="evidence" value="ECO:0007669"/>
    <property type="project" value="UniProtKB-KW"/>
</dbReference>
<dbReference type="Proteomes" id="UP000521872">
    <property type="component" value="Unassembled WGS sequence"/>
</dbReference>